<protein>
    <submittedName>
        <fullName evidence="1">Uncharacterized protein</fullName>
    </submittedName>
</protein>
<dbReference type="EMBL" id="FN596494">
    <property type="protein sequence ID" value="CCB59710.1"/>
    <property type="molecule type" value="Genomic_DNA"/>
</dbReference>
<gene>
    <name evidence="1" type="ordered locus">VIT_09s0002g09000</name>
</gene>
<reference evidence="2" key="1">
    <citation type="journal article" date="2007" name="Nature">
        <title>The grapevine genome sequence suggests ancestral hexaploidization in major angiosperm phyla.</title>
        <authorList>
            <consortium name="The French-Italian Public Consortium for Grapevine Genome Characterization."/>
            <person name="Jaillon O."/>
            <person name="Aury J.-M."/>
            <person name="Noel B."/>
            <person name="Policriti A."/>
            <person name="Clepet C."/>
            <person name="Casagrande A."/>
            <person name="Choisne N."/>
            <person name="Aubourg S."/>
            <person name="Vitulo N."/>
            <person name="Jubin C."/>
            <person name="Vezzi A."/>
            <person name="Legeai F."/>
            <person name="Hugueney P."/>
            <person name="Dasilva C."/>
            <person name="Horner D."/>
            <person name="Mica E."/>
            <person name="Jublot D."/>
            <person name="Poulain J."/>
            <person name="Bruyere C."/>
            <person name="Billault A."/>
            <person name="Segurens B."/>
            <person name="Gouyvenoux M."/>
            <person name="Ugarte E."/>
            <person name="Cattonaro F."/>
            <person name="Anthouard V."/>
            <person name="Vico V."/>
            <person name="Del Fabbro C."/>
            <person name="Alaux M."/>
            <person name="Di Gaspero G."/>
            <person name="Dumas V."/>
            <person name="Felice N."/>
            <person name="Paillard S."/>
            <person name="Juman I."/>
            <person name="Moroldo M."/>
            <person name="Scalabrin S."/>
            <person name="Canaguier A."/>
            <person name="Le Clainche I."/>
            <person name="Malacrida G."/>
            <person name="Durand E."/>
            <person name="Pesole G."/>
            <person name="Laucou V."/>
            <person name="Chatelet P."/>
            <person name="Merdinoglu D."/>
            <person name="Delledonne M."/>
            <person name="Pezzotti M."/>
            <person name="Lecharny A."/>
            <person name="Scarpelli C."/>
            <person name="Artiguenave F."/>
            <person name="Pe M.E."/>
            <person name="Valle G."/>
            <person name="Morgante M."/>
            <person name="Caboche M."/>
            <person name="Adam-Blondon A.-F."/>
            <person name="Weissenbach J."/>
            <person name="Quetier F."/>
            <person name="Wincker P."/>
        </authorList>
    </citation>
    <scope>NUCLEOTIDE SEQUENCE [LARGE SCALE GENOMIC DNA]</scope>
    <source>
        <strain evidence="2">cv. Pinot noir / PN40024</strain>
    </source>
</reference>
<name>F6HXS9_VITVI</name>
<evidence type="ECO:0000313" key="1">
    <source>
        <dbReference type="EMBL" id="CCB59710.1"/>
    </source>
</evidence>
<organism evidence="1 2">
    <name type="scientific">Vitis vinifera</name>
    <name type="common">Grape</name>
    <dbReference type="NCBI Taxonomy" id="29760"/>
    <lineage>
        <taxon>Eukaryota</taxon>
        <taxon>Viridiplantae</taxon>
        <taxon>Streptophyta</taxon>
        <taxon>Embryophyta</taxon>
        <taxon>Tracheophyta</taxon>
        <taxon>Spermatophyta</taxon>
        <taxon>Magnoliopsida</taxon>
        <taxon>eudicotyledons</taxon>
        <taxon>Gunneridae</taxon>
        <taxon>Pentapetalae</taxon>
        <taxon>rosids</taxon>
        <taxon>Vitales</taxon>
        <taxon>Vitaceae</taxon>
        <taxon>Viteae</taxon>
        <taxon>Vitis</taxon>
    </lineage>
</organism>
<dbReference type="AlphaFoldDB" id="F6HXS9"/>
<evidence type="ECO:0000313" key="2">
    <source>
        <dbReference type="Proteomes" id="UP000009183"/>
    </source>
</evidence>
<sequence length="72" mass="8273">MMTNSMRRSLKLMELSRFLRMYGMNHLDAELGSNLPLREEAVKLGLAADKEFPTLDSSAFDKFVQYHCMATL</sequence>
<dbReference type="PaxDb" id="29760-VIT_09s0002g09000.t01"/>
<dbReference type="InParanoid" id="F6HXS9"/>
<proteinExistence type="predicted"/>
<keyword evidence="2" id="KW-1185">Reference proteome</keyword>
<dbReference type="Proteomes" id="UP000009183">
    <property type="component" value="Chromosome 9"/>
</dbReference>
<dbReference type="HOGENOM" id="CLU_2727415_0_0_1"/>
<accession>F6HXS9</accession>